<accession>A0AAF5D0Z8</accession>
<dbReference type="Proteomes" id="UP000035681">
    <property type="component" value="Unplaced"/>
</dbReference>
<evidence type="ECO:0000313" key="2">
    <source>
        <dbReference type="WBParaSite" id="TCONS_00005162.p1"/>
    </source>
</evidence>
<dbReference type="WBParaSite" id="TCONS_00005162.p1">
    <property type="protein sequence ID" value="TCONS_00005162.p1"/>
    <property type="gene ID" value="XLOC_003495"/>
</dbReference>
<dbReference type="AlphaFoldDB" id="A0AAF5D0Z8"/>
<reference evidence="2" key="1">
    <citation type="submission" date="2024-02" db="UniProtKB">
        <authorList>
            <consortium name="WormBaseParasite"/>
        </authorList>
    </citation>
    <scope>IDENTIFICATION</scope>
</reference>
<protein>
    <submittedName>
        <fullName evidence="2">Protein sleepless</fullName>
    </submittedName>
</protein>
<sequence>MKALYKYLIFIFINTCYGFITDMNDILNISKIVIPKNSTGETFLTNKTNLNCYSYVSGYGTGNDSNLRVVQCRYPWDKCLIANSTFNDVKKSWLGCVADYCVFNNITYDPKKYEVDGCHINYTGINGNSYTSTFCLCSRNLCNTSSDNHLSLISKLYIFIGLFIILIQQSY</sequence>
<name>A0AAF5D0Z8_STRER</name>
<keyword evidence="1" id="KW-1185">Reference proteome</keyword>
<evidence type="ECO:0000313" key="1">
    <source>
        <dbReference type="Proteomes" id="UP000035681"/>
    </source>
</evidence>
<proteinExistence type="predicted"/>
<organism evidence="1 2">
    <name type="scientific">Strongyloides stercoralis</name>
    <name type="common">Threadworm</name>
    <dbReference type="NCBI Taxonomy" id="6248"/>
    <lineage>
        <taxon>Eukaryota</taxon>
        <taxon>Metazoa</taxon>
        <taxon>Ecdysozoa</taxon>
        <taxon>Nematoda</taxon>
        <taxon>Chromadorea</taxon>
        <taxon>Rhabditida</taxon>
        <taxon>Tylenchina</taxon>
        <taxon>Panagrolaimomorpha</taxon>
        <taxon>Strongyloidoidea</taxon>
        <taxon>Strongyloididae</taxon>
        <taxon>Strongyloides</taxon>
    </lineage>
</organism>